<feature type="compositionally biased region" description="Low complexity" evidence="1">
    <location>
        <begin position="649"/>
        <end position="661"/>
    </location>
</feature>
<feature type="region of interest" description="Disordered" evidence="1">
    <location>
        <begin position="628"/>
        <end position="745"/>
    </location>
</feature>
<feature type="compositionally biased region" description="Low complexity" evidence="1">
    <location>
        <begin position="466"/>
        <end position="491"/>
    </location>
</feature>
<feature type="compositionally biased region" description="Pro residues" evidence="1">
    <location>
        <begin position="902"/>
        <end position="916"/>
    </location>
</feature>
<evidence type="ECO:0000313" key="4">
    <source>
        <dbReference type="Proteomes" id="UP000738359"/>
    </source>
</evidence>
<feature type="compositionally biased region" description="Basic and acidic residues" evidence="1">
    <location>
        <begin position="67"/>
        <end position="82"/>
    </location>
</feature>
<reference evidence="3" key="1">
    <citation type="journal article" date="2020" name="Fungal Divers.">
        <title>Resolving the Mortierellaceae phylogeny through synthesis of multi-gene phylogenetics and phylogenomics.</title>
        <authorList>
            <person name="Vandepol N."/>
            <person name="Liber J."/>
            <person name="Desiro A."/>
            <person name="Na H."/>
            <person name="Kennedy M."/>
            <person name="Barry K."/>
            <person name="Grigoriev I.V."/>
            <person name="Miller A.N."/>
            <person name="O'Donnell K."/>
            <person name="Stajich J.E."/>
            <person name="Bonito G."/>
        </authorList>
    </citation>
    <scope>NUCLEOTIDE SEQUENCE</scope>
    <source>
        <strain evidence="3">CK1249</strain>
    </source>
</reference>
<feature type="domain" description="PH" evidence="2">
    <location>
        <begin position="205"/>
        <end position="307"/>
    </location>
</feature>
<dbReference type="InterPro" id="IPR001849">
    <property type="entry name" value="PH_domain"/>
</dbReference>
<accession>A0A9P6IV73</accession>
<feature type="compositionally biased region" description="Low complexity" evidence="1">
    <location>
        <begin position="733"/>
        <end position="742"/>
    </location>
</feature>
<dbReference type="OrthoDB" id="185175at2759"/>
<feature type="compositionally biased region" description="Polar residues" evidence="1">
    <location>
        <begin position="679"/>
        <end position="690"/>
    </location>
</feature>
<feature type="compositionally biased region" description="Polar residues" evidence="1">
    <location>
        <begin position="385"/>
        <end position="403"/>
    </location>
</feature>
<name>A0A9P6IV73_MORAP</name>
<evidence type="ECO:0000313" key="3">
    <source>
        <dbReference type="EMBL" id="KAF9949387.1"/>
    </source>
</evidence>
<feature type="region of interest" description="Disordered" evidence="1">
    <location>
        <begin position="123"/>
        <end position="158"/>
    </location>
</feature>
<keyword evidence="4" id="KW-1185">Reference proteome</keyword>
<dbReference type="SMART" id="SM00233">
    <property type="entry name" value="PH"/>
    <property type="match status" value="1"/>
</dbReference>
<proteinExistence type="predicted"/>
<dbReference type="Proteomes" id="UP000738359">
    <property type="component" value="Unassembled WGS sequence"/>
</dbReference>
<feature type="region of interest" description="Disordered" evidence="1">
    <location>
        <begin position="996"/>
        <end position="1020"/>
    </location>
</feature>
<evidence type="ECO:0000259" key="2">
    <source>
        <dbReference type="PROSITE" id="PS50003"/>
    </source>
</evidence>
<feature type="compositionally biased region" description="Low complexity" evidence="1">
    <location>
        <begin position="917"/>
        <end position="935"/>
    </location>
</feature>
<feature type="compositionally biased region" description="Low complexity" evidence="1">
    <location>
        <begin position="821"/>
        <end position="833"/>
    </location>
</feature>
<gene>
    <name evidence="3" type="ORF">BGZ70_001801</name>
</gene>
<feature type="compositionally biased region" description="Low complexity" evidence="1">
    <location>
        <begin position="1"/>
        <end position="28"/>
    </location>
</feature>
<comment type="caution">
    <text evidence="3">The sequence shown here is derived from an EMBL/GenBank/DDBJ whole genome shotgun (WGS) entry which is preliminary data.</text>
</comment>
<dbReference type="EMBL" id="JAAAHY010001414">
    <property type="protein sequence ID" value="KAF9949387.1"/>
    <property type="molecule type" value="Genomic_DNA"/>
</dbReference>
<dbReference type="CDD" id="cd00821">
    <property type="entry name" value="PH"/>
    <property type="match status" value="1"/>
</dbReference>
<feature type="region of interest" description="Disordered" evidence="1">
    <location>
        <begin position="385"/>
        <end position="410"/>
    </location>
</feature>
<feature type="compositionally biased region" description="Polar residues" evidence="1">
    <location>
        <begin position="145"/>
        <end position="158"/>
    </location>
</feature>
<protein>
    <recommendedName>
        <fullName evidence="2">PH domain-containing protein</fullName>
    </recommendedName>
</protein>
<dbReference type="InterPro" id="IPR051707">
    <property type="entry name" value="PI-Interact_SigTrans_Reg"/>
</dbReference>
<dbReference type="AlphaFoldDB" id="A0A9P6IV73"/>
<feature type="compositionally biased region" description="Polar residues" evidence="1">
    <location>
        <begin position="589"/>
        <end position="603"/>
    </location>
</feature>
<feature type="compositionally biased region" description="Polar residues" evidence="1">
    <location>
        <begin position="123"/>
        <end position="134"/>
    </location>
</feature>
<dbReference type="PROSITE" id="PS50003">
    <property type="entry name" value="PH_DOMAIN"/>
    <property type="match status" value="1"/>
</dbReference>
<feature type="compositionally biased region" description="Low complexity" evidence="1">
    <location>
        <begin position="542"/>
        <end position="554"/>
    </location>
</feature>
<feature type="compositionally biased region" description="Polar residues" evidence="1">
    <location>
        <begin position="51"/>
        <end position="66"/>
    </location>
</feature>
<dbReference type="InterPro" id="IPR011993">
    <property type="entry name" value="PH-like_dom_sf"/>
</dbReference>
<organism evidence="3 4">
    <name type="scientific">Mortierella alpina</name>
    <name type="common">Oleaginous fungus</name>
    <name type="synonym">Mortierella renispora</name>
    <dbReference type="NCBI Taxonomy" id="64518"/>
    <lineage>
        <taxon>Eukaryota</taxon>
        <taxon>Fungi</taxon>
        <taxon>Fungi incertae sedis</taxon>
        <taxon>Mucoromycota</taxon>
        <taxon>Mortierellomycotina</taxon>
        <taxon>Mortierellomycetes</taxon>
        <taxon>Mortierellales</taxon>
        <taxon>Mortierellaceae</taxon>
        <taxon>Mortierella</taxon>
    </lineage>
</organism>
<evidence type="ECO:0000256" key="1">
    <source>
        <dbReference type="SAM" id="MobiDB-lite"/>
    </source>
</evidence>
<feature type="non-terminal residue" evidence="3">
    <location>
        <position position="1020"/>
    </location>
</feature>
<dbReference type="Gene3D" id="2.30.29.30">
    <property type="entry name" value="Pleckstrin-homology domain (PH domain)/Phosphotyrosine-binding domain (PTB)"/>
    <property type="match status" value="1"/>
</dbReference>
<dbReference type="Pfam" id="PF00169">
    <property type="entry name" value="PH"/>
    <property type="match status" value="1"/>
</dbReference>
<feature type="compositionally biased region" description="Low complexity" evidence="1">
    <location>
        <begin position="500"/>
        <end position="519"/>
    </location>
</feature>
<sequence length="1020" mass="108426">MLRSKSSFTSQHSSPSPSPIPGSRSSSSVGNHYPHQQHDSGNGGGVRRAFSTLQHALSPSRGPSFSSERKGATTPEHFDHTSIDNSLQKPLNSSVLTGSTFSANSHTTTDSFYVTASNLTSLTTDDESASSTHSRGLHRPRPLSKASSGPSPLSNSYQNESTLFAHHSRHHVDNESLHTSVTNGFDTSGEAAIPAQLRVRHLELGASYCGYLTKFSSRTFFSRKQWKRRYFILHERSLHCFKSSDPQHPQLESMALCADTIVCVTDIFSGKRYCLQITSPGEKNWYVLADTASEMSGWLRELKGTVLRFRNPQPDSRPDTHYSDSSELSELSVSSATMNGGSSSVPTVSSSYNLFLTASRSPSPPPTRPAHPPVHLDLYHVSSTGKISTPQESNKGSKDTSVPSGEPADYASFGTIMERADAISPEEQRATPFPLLPPASNPRYQWHTALTDHPGDNGGGITTPTNRNGALVNNCNNNNSNNKRVSGSNGVRNSTISVHRNGSSSSNSSGSTNGGRRLSIVVDRPEKMITLPRRNSQRLTGSPSRPMSPVSSRPTGPNVNRASPRSSLVVSPPPRSIHRPSSSLSRHSTQALQSLNRSSSPTLEMSLEGYHGSLARFTSIRQLRENTIPASHSGHQRSFSSTGVVGDRPLSPTASLSAAPTSPLPEPPSGPAGAPSHTMKPSFSNGSSHRISIVPRHHDPDLFIPLRSSSKPRSRTKSQDGTSASLMADAHGTPRSSTPSPRLSATISYSEATGSETGQGFIVTPPLSPLGPSALPEGMLKRLPLDSQGRLVLPAPPVGQQPEPPISASPSIASVATMLNSSPRISSRSSSTHRNTHRHTPSTSSICSVSSTTSSMASYAAGANGPVFGGGVVRKHSSRDAALAARLSTLAPIPPGAAASVPLPPQTALPPIPLVTPPSSGSQPRSRPSSVQSLRVPEDLVLQENSSTHSLDESKQKPISVVGVVGHVEGGEVAVTSDGPVILGFEMILEEEEEMECESVNGDDGEQETSPLEALIQKLE</sequence>
<feature type="compositionally biased region" description="Low complexity" evidence="1">
    <location>
        <begin position="579"/>
        <end position="588"/>
    </location>
</feature>
<feature type="region of interest" description="Disordered" evidence="1">
    <location>
        <begin position="450"/>
        <end position="604"/>
    </location>
</feature>
<feature type="region of interest" description="Disordered" evidence="1">
    <location>
        <begin position="1"/>
        <end position="90"/>
    </location>
</feature>
<feature type="compositionally biased region" description="Acidic residues" evidence="1">
    <location>
        <begin position="996"/>
        <end position="1007"/>
    </location>
</feature>
<feature type="region of interest" description="Disordered" evidence="1">
    <location>
        <begin position="309"/>
        <end position="328"/>
    </location>
</feature>
<dbReference type="PANTHER" id="PTHR14336">
    <property type="entry name" value="TANDEM PH DOMAIN CONTAINING PROTEIN"/>
    <property type="match status" value="1"/>
</dbReference>
<dbReference type="SUPFAM" id="SSF50729">
    <property type="entry name" value="PH domain-like"/>
    <property type="match status" value="1"/>
</dbReference>
<feature type="region of interest" description="Disordered" evidence="1">
    <location>
        <begin position="901"/>
        <end position="936"/>
    </location>
</feature>
<feature type="region of interest" description="Disordered" evidence="1">
    <location>
        <begin position="821"/>
        <end position="849"/>
    </location>
</feature>